<dbReference type="Pfam" id="PF00702">
    <property type="entry name" value="Hydrolase"/>
    <property type="match status" value="1"/>
</dbReference>
<dbReference type="PRINTS" id="PR00413">
    <property type="entry name" value="HADHALOGNASE"/>
</dbReference>
<evidence type="ECO:0000313" key="2">
    <source>
        <dbReference type="EMBL" id="CAK4019169.1"/>
    </source>
</evidence>
<comment type="caution">
    <text evidence="2">The sequence shown here is derived from an EMBL/GenBank/DDBJ whole genome shotgun (WGS) entry which is preliminary data.</text>
</comment>
<dbReference type="AlphaFoldDB" id="A0AAI9EB08"/>
<dbReference type="EMBL" id="CAVMBE010000026">
    <property type="protein sequence ID" value="CAK4019169.1"/>
    <property type="molecule type" value="Genomic_DNA"/>
</dbReference>
<accession>A0AAI9EB08</accession>
<protein>
    <submittedName>
        <fullName evidence="2">Haloacid dehalogenase-like hydrolase</fullName>
    </submittedName>
</protein>
<dbReference type="PANTHER" id="PTHR43316">
    <property type="entry name" value="HYDROLASE, HALOACID DELAHOGENASE-RELATED"/>
    <property type="match status" value="1"/>
</dbReference>
<proteinExistence type="predicted"/>
<evidence type="ECO:0000313" key="3">
    <source>
        <dbReference type="Proteomes" id="UP001296104"/>
    </source>
</evidence>
<name>A0AAI9EB08_9PEZI</name>
<organism evidence="2 3">
    <name type="scientific">Lecanosticta acicola</name>
    <dbReference type="NCBI Taxonomy" id="111012"/>
    <lineage>
        <taxon>Eukaryota</taxon>
        <taxon>Fungi</taxon>
        <taxon>Dikarya</taxon>
        <taxon>Ascomycota</taxon>
        <taxon>Pezizomycotina</taxon>
        <taxon>Dothideomycetes</taxon>
        <taxon>Dothideomycetidae</taxon>
        <taxon>Mycosphaerellales</taxon>
        <taxon>Mycosphaerellaceae</taxon>
        <taxon>Lecanosticta</taxon>
    </lineage>
</organism>
<dbReference type="InterPro" id="IPR051540">
    <property type="entry name" value="S-2-haloacid_dehalogenase"/>
</dbReference>
<dbReference type="InterPro" id="IPR006439">
    <property type="entry name" value="HAD-SF_hydro_IA"/>
</dbReference>
<dbReference type="SUPFAM" id="SSF56784">
    <property type="entry name" value="HAD-like"/>
    <property type="match status" value="1"/>
</dbReference>
<dbReference type="Gene3D" id="1.10.150.240">
    <property type="entry name" value="Putative phosphatase, domain 2"/>
    <property type="match status" value="1"/>
</dbReference>
<dbReference type="GO" id="GO:0016791">
    <property type="term" value="F:phosphatase activity"/>
    <property type="evidence" value="ECO:0007669"/>
    <property type="project" value="UniProtKB-ARBA"/>
</dbReference>
<dbReference type="Gene3D" id="3.40.50.1000">
    <property type="entry name" value="HAD superfamily/HAD-like"/>
    <property type="match status" value="1"/>
</dbReference>
<reference evidence="2" key="1">
    <citation type="submission" date="2023-11" db="EMBL/GenBank/DDBJ databases">
        <authorList>
            <person name="Alioto T."/>
            <person name="Alioto T."/>
            <person name="Gomez Garrido J."/>
        </authorList>
    </citation>
    <scope>NUCLEOTIDE SEQUENCE</scope>
</reference>
<dbReference type="Proteomes" id="UP001296104">
    <property type="component" value="Unassembled WGS sequence"/>
</dbReference>
<keyword evidence="3" id="KW-1185">Reference proteome</keyword>
<dbReference type="PANTHER" id="PTHR43316:SF4">
    <property type="entry name" value="ACID DEHALOGENASE, PUTATIVE (AFU_ORTHOLOGUE AFUA_8G05870)-RELATED"/>
    <property type="match status" value="1"/>
</dbReference>
<dbReference type="InterPro" id="IPR036412">
    <property type="entry name" value="HAD-like_sf"/>
</dbReference>
<keyword evidence="1 2" id="KW-0378">Hydrolase</keyword>
<evidence type="ECO:0000256" key="1">
    <source>
        <dbReference type="ARBA" id="ARBA00022801"/>
    </source>
</evidence>
<sequence>MTGGRHVVFDIVGTCISYDAFFDALEERFGDRLRQHGIPPKLFGLLILEGGERECLFFQLARQPILFMDMIKPIFYRMLAMCGIQKSHDFASGEDVTYVAESYRKLGAREGIHDCMTRLRRAGFTIWALTSGDKARVQSYLTTAAIDLPSENFIACETIGATKPQPEVYEYVLRRLPEGTQPWFAACHMWDSAAAKRSGFRSAWCSGWEKDPMSEVFGDIDIVAHDLPSMADSIILAST</sequence>
<dbReference type="InterPro" id="IPR023214">
    <property type="entry name" value="HAD_sf"/>
</dbReference>
<dbReference type="InterPro" id="IPR023198">
    <property type="entry name" value="PGP-like_dom2"/>
</dbReference>
<gene>
    <name evidence="2" type="ORF">LECACI_7A004687</name>
</gene>